<name>A0A4D6HGF3_9EURY</name>
<dbReference type="EMBL" id="CP031310">
    <property type="protein sequence ID" value="QCC52112.1"/>
    <property type="molecule type" value="Genomic_DNA"/>
</dbReference>
<dbReference type="AlphaFoldDB" id="A0A4D6HGF3"/>
<gene>
    <name evidence="3" type="ORF">DV733_13135</name>
</gene>
<feature type="coiled-coil region" evidence="1">
    <location>
        <begin position="156"/>
        <end position="223"/>
    </location>
</feature>
<dbReference type="Pfam" id="PF14470">
    <property type="entry name" value="bPH_3"/>
    <property type="match status" value="1"/>
</dbReference>
<accession>A0A4D6HGF3</accession>
<dbReference type="STRING" id="1457250.GCA_000755225_01485"/>
<evidence type="ECO:0000259" key="2">
    <source>
        <dbReference type="Pfam" id="PF14470"/>
    </source>
</evidence>
<sequence length="432" mass="47872">MERGPTVRGIRMIHIGGVSLDTPAAAGTESAGNALGETLAAVSDDTDIERTISCRGIEREPDDGGPRSTSNGMLVVTHRAVHVFSEGVETDADDVGSIPFTAIDDAQTSGLVRRRLTITTEEATYEITAEGRPDLNALARFLRRASWSWGRVTPRLDTARTAIEALETDLQAGEIESLERDKHRAKMALSKAQSTAGRLDVAVDAIEGEIDRLRERLQYQQVRWHVLQGEDDAETARAKLANGLAHAAQPLFEDAREHFEQALSLARETRATGSKQIRHRLEEIREQLYDLEVEPRAEAYEAVERALAAESPDGAAKHWRAARTRYDEALETAVETSPIRFQLAWVDANFVRACREYARELETDADEHAANGHDQWARQLYMAADDQLVDALAVAREQDNLDTEPLEAHHERLVGKHADGCFEWPAAEVTSD</sequence>
<organism evidence="3 4">
    <name type="scientific">Halapricum salinum</name>
    <dbReference type="NCBI Taxonomy" id="1457250"/>
    <lineage>
        <taxon>Archaea</taxon>
        <taxon>Methanobacteriati</taxon>
        <taxon>Methanobacteriota</taxon>
        <taxon>Stenosarchaea group</taxon>
        <taxon>Halobacteria</taxon>
        <taxon>Halobacteriales</taxon>
        <taxon>Haloarculaceae</taxon>
        <taxon>Halapricum</taxon>
    </lineage>
</organism>
<protein>
    <recommendedName>
        <fullName evidence="2">YokE-like PH domain-containing protein</fullName>
    </recommendedName>
</protein>
<evidence type="ECO:0000313" key="3">
    <source>
        <dbReference type="EMBL" id="QCC52112.1"/>
    </source>
</evidence>
<feature type="domain" description="YokE-like PH" evidence="2">
    <location>
        <begin position="68"/>
        <end position="143"/>
    </location>
</feature>
<keyword evidence="1" id="KW-0175">Coiled coil</keyword>
<evidence type="ECO:0000256" key="1">
    <source>
        <dbReference type="SAM" id="Coils"/>
    </source>
</evidence>
<dbReference type="InterPro" id="IPR039519">
    <property type="entry name" value="YokE-like_PH"/>
</dbReference>
<dbReference type="Proteomes" id="UP000296706">
    <property type="component" value="Chromosome"/>
</dbReference>
<keyword evidence="4" id="KW-1185">Reference proteome</keyword>
<dbReference type="KEGG" id="hsn:DV733_13135"/>
<proteinExistence type="predicted"/>
<evidence type="ECO:0000313" key="4">
    <source>
        <dbReference type="Proteomes" id="UP000296706"/>
    </source>
</evidence>
<reference evidence="3 4" key="1">
    <citation type="journal article" date="2019" name="Nat. Commun.">
        <title>A new type of DNA phosphorothioation-based antiviral system in archaea.</title>
        <authorList>
            <person name="Xiong L."/>
            <person name="Liu S."/>
            <person name="Chen S."/>
            <person name="Xiao Y."/>
            <person name="Zhu B."/>
            <person name="Gao Y."/>
            <person name="Zhang Y."/>
            <person name="Chen B."/>
            <person name="Luo J."/>
            <person name="Deng Z."/>
            <person name="Chen X."/>
            <person name="Wang L."/>
            <person name="Chen S."/>
        </authorList>
    </citation>
    <scope>NUCLEOTIDE SEQUENCE [LARGE SCALE GENOMIC DNA]</scope>
    <source>
        <strain evidence="3 4">CBA1105</strain>
    </source>
</reference>